<dbReference type="Proteomes" id="UP001597085">
    <property type="component" value="Unassembled WGS sequence"/>
</dbReference>
<dbReference type="SUPFAM" id="SSF51735">
    <property type="entry name" value="NAD(P)-binding Rossmann-fold domains"/>
    <property type="match status" value="1"/>
</dbReference>
<dbReference type="InterPro" id="IPR057326">
    <property type="entry name" value="KR_dom"/>
</dbReference>
<dbReference type="PRINTS" id="PR00080">
    <property type="entry name" value="SDRFAMILY"/>
</dbReference>
<evidence type="ECO:0000313" key="5">
    <source>
        <dbReference type="EMBL" id="MFD1600797.1"/>
    </source>
</evidence>
<dbReference type="PRINTS" id="PR00081">
    <property type="entry name" value="GDHRDH"/>
</dbReference>
<dbReference type="EMBL" id="JBHUDK010000018">
    <property type="protein sequence ID" value="MFD1600797.1"/>
    <property type="molecule type" value="Genomic_DNA"/>
</dbReference>
<dbReference type="GO" id="GO:0016491">
    <property type="term" value="F:oxidoreductase activity"/>
    <property type="evidence" value="ECO:0007669"/>
    <property type="project" value="UniProtKB-KW"/>
</dbReference>
<reference evidence="5 6" key="1">
    <citation type="journal article" date="2019" name="Int. J. Syst. Evol. Microbiol.">
        <title>The Global Catalogue of Microorganisms (GCM) 10K type strain sequencing project: providing services to taxonomists for standard genome sequencing and annotation.</title>
        <authorList>
            <consortium name="The Broad Institute Genomics Platform"/>
            <consortium name="The Broad Institute Genome Sequencing Center for Infectious Disease"/>
            <person name="Wu L."/>
            <person name="Ma J."/>
        </authorList>
    </citation>
    <scope>NUCLEOTIDE SEQUENCE [LARGE SCALE GENOMIC DNA]</scope>
    <source>
        <strain evidence="5 6">CGMCC 1.12121</strain>
    </source>
</reference>
<feature type="domain" description="Ketoreductase" evidence="4">
    <location>
        <begin position="12"/>
        <end position="191"/>
    </location>
</feature>
<feature type="compositionally biased region" description="Basic and acidic residues" evidence="3">
    <location>
        <begin position="259"/>
        <end position="271"/>
    </location>
</feature>
<dbReference type="PANTHER" id="PTHR43639:SF1">
    <property type="entry name" value="SHORT-CHAIN DEHYDROGENASE_REDUCTASE FAMILY PROTEIN"/>
    <property type="match status" value="1"/>
</dbReference>
<proteinExistence type="inferred from homology"/>
<protein>
    <submittedName>
        <fullName evidence="5">SDR family NAD(P)-dependent oxidoreductase</fullName>
        <ecNumber evidence="5">1.1.1.-</ecNumber>
    </submittedName>
</protein>
<evidence type="ECO:0000256" key="1">
    <source>
        <dbReference type="ARBA" id="ARBA00006484"/>
    </source>
</evidence>
<organism evidence="5 6">
    <name type="scientific">Halobellus rarus</name>
    <dbReference type="NCBI Taxonomy" id="1126237"/>
    <lineage>
        <taxon>Archaea</taxon>
        <taxon>Methanobacteriati</taxon>
        <taxon>Methanobacteriota</taxon>
        <taxon>Stenosarchaea group</taxon>
        <taxon>Halobacteria</taxon>
        <taxon>Halobacteriales</taxon>
        <taxon>Haloferacaceae</taxon>
        <taxon>Halobellus</taxon>
    </lineage>
</organism>
<dbReference type="InterPro" id="IPR036291">
    <property type="entry name" value="NAD(P)-bd_dom_sf"/>
</dbReference>
<name>A0ABD6CT59_9EURY</name>
<sequence length="289" mass="30686">MVTVPPERFTDRVAVVTGSTRGIGAGVAKRLAGEGASVVVTGRTREAGESTVDDIRDEGGEAVFVRADMREPDDIAALFEATVETYGGLDVLVNNAGVETNTGVAEATMDDWEFVVETDFRSFWLCAKEAAARMDEGAIVNTSSNHAFLTMPGMFPYNAVKSGINGMTRAMALDLGPRIRVNTVNPGWVAIERTLSEMSDAERREIESIHPVGRLGKPEDVASAVAFLASEEAGFVTGANLLVDGGRSAVMQDGTLPDYRARRQGRSESGRSSRAGAAPADEPDGEGRE</sequence>
<dbReference type="Gene3D" id="3.40.50.720">
    <property type="entry name" value="NAD(P)-binding Rossmann-like Domain"/>
    <property type="match status" value="1"/>
</dbReference>
<dbReference type="AlphaFoldDB" id="A0ABD6CT59"/>
<gene>
    <name evidence="5" type="ORF">ACFSBX_17840</name>
</gene>
<feature type="region of interest" description="Disordered" evidence="3">
    <location>
        <begin position="252"/>
        <end position="289"/>
    </location>
</feature>
<keyword evidence="2 5" id="KW-0560">Oxidoreductase</keyword>
<keyword evidence="6" id="KW-1185">Reference proteome</keyword>
<comment type="caution">
    <text evidence="5">The sequence shown here is derived from an EMBL/GenBank/DDBJ whole genome shotgun (WGS) entry which is preliminary data.</text>
</comment>
<dbReference type="SMART" id="SM00822">
    <property type="entry name" value="PKS_KR"/>
    <property type="match status" value="1"/>
</dbReference>
<dbReference type="PANTHER" id="PTHR43639">
    <property type="entry name" value="OXIDOREDUCTASE, SHORT-CHAIN DEHYDROGENASE/REDUCTASE FAMILY (AFU_ORTHOLOGUE AFUA_5G02870)"/>
    <property type="match status" value="1"/>
</dbReference>
<evidence type="ECO:0000256" key="3">
    <source>
        <dbReference type="SAM" id="MobiDB-lite"/>
    </source>
</evidence>
<comment type="similarity">
    <text evidence="1">Belongs to the short-chain dehydrogenases/reductases (SDR) family.</text>
</comment>
<evidence type="ECO:0000256" key="2">
    <source>
        <dbReference type="ARBA" id="ARBA00023002"/>
    </source>
</evidence>
<dbReference type="RefSeq" id="WP_390278623.1">
    <property type="nucleotide sequence ID" value="NZ_JANHDI010000016.1"/>
</dbReference>
<dbReference type="InterPro" id="IPR002347">
    <property type="entry name" value="SDR_fam"/>
</dbReference>
<dbReference type="FunFam" id="3.40.50.720:FF:000084">
    <property type="entry name" value="Short-chain dehydrogenase reductase"/>
    <property type="match status" value="1"/>
</dbReference>
<evidence type="ECO:0000259" key="4">
    <source>
        <dbReference type="SMART" id="SM00822"/>
    </source>
</evidence>
<dbReference type="EC" id="1.1.1.-" evidence="5"/>
<dbReference type="Pfam" id="PF13561">
    <property type="entry name" value="adh_short_C2"/>
    <property type="match status" value="1"/>
</dbReference>
<dbReference type="CDD" id="cd05233">
    <property type="entry name" value="SDR_c"/>
    <property type="match status" value="1"/>
</dbReference>
<accession>A0ABD6CT59</accession>
<dbReference type="NCBIfam" id="NF005559">
    <property type="entry name" value="PRK07231.1"/>
    <property type="match status" value="1"/>
</dbReference>
<evidence type="ECO:0000313" key="6">
    <source>
        <dbReference type="Proteomes" id="UP001597085"/>
    </source>
</evidence>